<protein>
    <submittedName>
        <fullName evidence="1">Uncharacterized protein</fullName>
    </submittedName>
</protein>
<sequence>MLRLIRTRLTLDWWRQLWRQSLTNSSFRLLSPSYFVMSQKMGYSTQVEPESSSFVTNLFNGQISPNNVFPFPSVLSSEQAQSLQTLLDPCTRFFEEVNSPSANEKQESIEEA</sequence>
<keyword evidence="2" id="KW-1185">Reference proteome</keyword>
<organism evidence="1 2">
    <name type="scientific">Sphenodon punctatus</name>
    <name type="common">Tuatara</name>
    <name type="synonym">Hatteria punctata</name>
    <dbReference type="NCBI Taxonomy" id="8508"/>
    <lineage>
        <taxon>Eukaryota</taxon>
        <taxon>Metazoa</taxon>
        <taxon>Chordata</taxon>
        <taxon>Craniata</taxon>
        <taxon>Vertebrata</taxon>
        <taxon>Euteleostomi</taxon>
        <taxon>Lepidosauria</taxon>
        <taxon>Sphenodontia</taxon>
        <taxon>Sphenodontidae</taxon>
        <taxon>Sphenodon</taxon>
    </lineage>
</organism>
<evidence type="ECO:0000313" key="1">
    <source>
        <dbReference type="Ensembl" id="ENSSPUP00000021402.1"/>
    </source>
</evidence>
<name>A0A8D0HMP9_SPHPU</name>
<evidence type="ECO:0000313" key="2">
    <source>
        <dbReference type="Proteomes" id="UP000694392"/>
    </source>
</evidence>
<proteinExistence type="predicted"/>
<dbReference type="AlphaFoldDB" id="A0A8D0HMP9"/>
<dbReference type="Proteomes" id="UP000694392">
    <property type="component" value="Unplaced"/>
</dbReference>
<reference evidence="1" key="1">
    <citation type="submission" date="2025-08" db="UniProtKB">
        <authorList>
            <consortium name="Ensembl"/>
        </authorList>
    </citation>
    <scope>IDENTIFICATION</scope>
</reference>
<dbReference type="Ensembl" id="ENSSPUT00000022816.1">
    <property type="protein sequence ID" value="ENSSPUP00000021402.1"/>
    <property type="gene ID" value="ENSSPUG00000016452.1"/>
</dbReference>
<accession>A0A8D0HMP9</accession>
<reference evidence="1" key="2">
    <citation type="submission" date="2025-09" db="UniProtKB">
        <authorList>
            <consortium name="Ensembl"/>
        </authorList>
    </citation>
    <scope>IDENTIFICATION</scope>
</reference>